<gene>
    <name evidence="3" type="ORF">QNH24_06540</name>
</gene>
<reference evidence="3" key="1">
    <citation type="submission" date="2023-05" db="EMBL/GenBank/DDBJ databases">
        <title>Comparative genomics of Bacillaceae isolates and their secondary metabolite potential.</title>
        <authorList>
            <person name="Song L."/>
            <person name="Nielsen L.J."/>
            <person name="Mohite O."/>
            <person name="Xu X."/>
            <person name="Weber T."/>
            <person name="Kovacs A.T."/>
        </authorList>
    </citation>
    <scope>NUCLEOTIDE SEQUENCE</scope>
    <source>
        <strain evidence="3">LY1</strain>
    </source>
</reference>
<dbReference type="InterPro" id="IPR014717">
    <property type="entry name" value="Transl_elong_EF1B/ribsomal_bS6"/>
</dbReference>
<evidence type="ECO:0008006" key="5">
    <source>
        <dbReference type="Google" id="ProtNLM"/>
    </source>
</evidence>
<keyword evidence="2" id="KW-0472">Membrane</keyword>
<keyword evidence="2" id="KW-1133">Transmembrane helix</keyword>
<dbReference type="Proteomes" id="UP001178322">
    <property type="component" value="Chromosome"/>
</dbReference>
<keyword evidence="2" id="KW-0812">Transmembrane</keyword>
<evidence type="ECO:0000256" key="1">
    <source>
        <dbReference type="SAM" id="Coils"/>
    </source>
</evidence>
<name>A0AAX3X1V5_9BACI</name>
<feature type="transmembrane region" description="Helical" evidence="2">
    <location>
        <begin position="12"/>
        <end position="31"/>
    </location>
</feature>
<protein>
    <recommendedName>
        <fullName evidence="5">Potassium transporter</fullName>
    </recommendedName>
</protein>
<accession>A0AAX3X1V5</accession>
<evidence type="ECO:0000256" key="2">
    <source>
        <dbReference type="SAM" id="Phobius"/>
    </source>
</evidence>
<proteinExistence type="predicted"/>
<organism evidence="3 4">
    <name type="scientific">Lysinibacillus pakistanensis</name>
    <dbReference type="NCBI Taxonomy" id="759811"/>
    <lineage>
        <taxon>Bacteria</taxon>
        <taxon>Bacillati</taxon>
        <taxon>Bacillota</taxon>
        <taxon>Bacilli</taxon>
        <taxon>Bacillales</taxon>
        <taxon>Bacillaceae</taxon>
        <taxon>Lysinibacillus</taxon>
    </lineage>
</organism>
<dbReference type="EMBL" id="CP126101">
    <property type="protein sequence ID" value="WHY52894.1"/>
    <property type="molecule type" value="Genomic_DNA"/>
</dbReference>
<evidence type="ECO:0000313" key="4">
    <source>
        <dbReference type="Proteomes" id="UP001178322"/>
    </source>
</evidence>
<dbReference type="Gene3D" id="3.30.70.60">
    <property type="match status" value="1"/>
</dbReference>
<sequence length="229" mass="25934">MMRLLNSKKSGILLLVLLIASLLFALYYYVILPKKDEVQAKEANIQSLQTEIKSLEQSLASFDEQLEVPMQETLEMQKKVPSVRAVEQVLRDMVEIEEVTGTRMESLIFNNYDEPVADANVGQTNTVAEAEAKVNEENQENSETPPISTIAQENIPPELKLVTFTFDIGALTFDSMVTFLKEVEMLERVMKIDTIKMSLPGEKEKLDKEADTIIKATVQITTFYYEGQE</sequence>
<feature type="coiled-coil region" evidence="1">
    <location>
        <begin position="38"/>
        <end position="65"/>
    </location>
</feature>
<dbReference type="RefSeq" id="WP_283871283.1">
    <property type="nucleotide sequence ID" value="NZ_CP126101.1"/>
</dbReference>
<evidence type="ECO:0000313" key="3">
    <source>
        <dbReference type="EMBL" id="WHY52894.1"/>
    </source>
</evidence>
<dbReference type="AlphaFoldDB" id="A0AAX3X1V5"/>
<keyword evidence="1" id="KW-0175">Coiled coil</keyword>